<proteinExistence type="inferred from homology"/>
<comment type="similarity">
    <text evidence="4">Belongs to the neutral sphingomyelinase family.</text>
</comment>
<evidence type="ECO:0000256" key="4">
    <source>
        <dbReference type="ARBA" id="ARBA00006335"/>
    </source>
</evidence>
<comment type="caution">
    <text evidence="17">The sequence shown here is derived from an EMBL/GenBank/DDBJ whole genome shotgun (WGS) entry which is preliminary data.</text>
</comment>
<evidence type="ECO:0000256" key="12">
    <source>
        <dbReference type="ARBA" id="ARBA00023136"/>
    </source>
</evidence>
<evidence type="ECO:0000256" key="5">
    <source>
        <dbReference type="ARBA" id="ARBA00022692"/>
    </source>
</evidence>
<evidence type="ECO:0000256" key="9">
    <source>
        <dbReference type="ARBA" id="ARBA00022919"/>
    </source>
</evidence>
<organism evidence="17 18">
    <name type="scientific">Podila minutissima</name>
    <dbReference type="NCBI Taxonomy" id="64525"/>
    <lineage>
        <taxon>Eukaryota</taxon>
        <taxon>Fungi</taxon>
        <taxon>Fungi incertae sedis</taxon>
        <taxon>Mucoromycota</taxon>
        <taxon>Mortierellomycotina</taxon>
        <taxon>Mortierellomycetes</taxon>
        <taxon>Mortierellales</taxon>
        <taxon>Mortierellaceae</taxon>
        <taxon>Podila</taxon>
    </lineage>
</organism>
<feature type="compositionally biased region" description="Polar residues" evidence="13">
    <location>
        <begin position="620"/>
        <end position="638"/>
    </location>
</feature>
<evidence type="ECO:0000256" key="7">
    <source>
        <dbReference type="ARBA" id="ARBA00022801"/>
    </source>
</evidence>
<dbReference type="InterPro" id="IPR036691">
    <property type="entry name" value="Endo/exonu/phosph_ase_sf"/>
</dbReference>
<evidence type="ECO:0000259" key="15">
    <source>
        <dbReference type="Pfam" id="PF02872"/>
    </source>
</evidence>
<dbReference type="Gene3D" id="3.60.10.10">
    <property type="entry name" value="Endonuclease/exonuclease/phosphatase"/>
    <property type="match status" value="1"/>
</dbReference>
<evidence type="ECO:0000256" key="8">
    <source>
        <dbReference type="ARBA" id="ARBA00022842"/>
    </source>
</evidence>
<accession>A0A9P5SKT8</accession>
<keyword evidence="10 14" id="KW-1133">Transmembrane helix</keyword>
<dbReference type="Pfam" id="PF03372">
    <property type="entry name" value="Exo_endo_phos"/>
    <property type="match status" value="1"/>
</dbReference>
<dbReference type="GO" id="GO:0009166">
    <property type="term" value="P:nucleotide catabolic process"/>
    <property type="evidence" value="ECO:0007669"/>
    <property type="project" value="InterPro"/>
</dbReference>
<keyword evidence="5 14" id="KW-0812">Transmembrane</keyword>
<dbReference type="Gene3D" id="3.90.780.10">
    <property type="entry name" value="5'-Nucleotidase, C-terminal domain"/>
    <property type="match status" value="1"/>
</dbReference>
<gene>
    <name evidence="17" type="primary">ISC1</name>
    <name evidence="17" type="ORF">BG006_004763</name>
</gene>
<dbReference type="InterPro" id="IPR005135">
    <property type="entry name" value="Endo/exonuclease/phosphatase"/>
</dbReference>
<dbReference type="PANTHER" id="PTHR16320:SF24">
    <property type="entry name" value="PHOSPHODIESTERASE, PUTATIVE-RELATED"/>
    <property type="match status" value="1"/>
</dbReference>
<dbReference type="GO" id="GO:0006665">
    <property type="term" value="P:sphingolipid metabolic process"/>
    <property type="evidence" value="ECO:0007669"/>
    <property type="project" value="UniProtKB-KW"/>
</dbReference>
<protein>
    <submittedName>
        <fullName evidence="17">Phospholipase C type enzyme</fullName>
    </submittedName>
</protein>
<reference evidence="17" key="1">
    <citation type="journal article" date="2020" name="Fungal Divers.">
        <title>Resolving the Mortierellaceae phylogeny through synthesis of multi-gene phylogenetics and phylogenomics.</title>
        <authorList>
            <person name="Vandepol N."/>
            <person name="Liber J."/>
            <person name="Desiro A."/>
            <person name="Na H."/>
            <person name="Kennedy M."/>
            <person name="Barry K."/>
            <person name="Grigoriev I.V."/>
            <person name="Miller A.N."/>
            <person name="O'Donnell K."/>
            <person name="Stajich J.E."/>
            <person name="Bonito G."/>
        </authorList>
    </citation>
    <scope>NUCLEOTIDE SEQUENCE</scope>
    <source>
        <strain evidence="17">NVP1</strain>
    </source>
</reference>
<evidence type="ECO:0000256" key="14">
    <source>
        <dbReference type="SAM" id="Phobius"/>
    </source>
</evidence>
<keyword evidence="6" id="KW-0479">Metal-binding</keyword>
<evidence type="ECO:0000259" key="16">
    <source>
        <dbReference type="Pfam" id="PF03372"/>
    </source>
</evidence>
<dbReference type="InterPro" id="IPR036907">
    <property type="entry name" value="5'-Nucleotdase_C_sf"/>
</dbReference>
<dbReference type="SUPFAM" id="SSF55816">
    <property type="entry name" value="5'-nucleotidase (syn. UDP-sugar hydrolase), C-terminal domain"/>
    <property type="match status" value="1"/>
</dbReference>
<dbReference type="AlphaFoldDB" id="A0A9P5SKT8"/>
<evidence type="ECO:0000313" key="17">
    <source>
        <dbReference type="EMBL" id="KAF9332373.1"/>
    </source>
</evidence>
<feature type="region of interest" description="Disordered" evidence="13">
    <location>
        <begin position="610"/>
        <end position="638"/>
    </location>
</feature>
<sequence length="638" mass="70205">MGNFIADAMFDIERDLFIKQGNIEDPDKPRPEFALLNSGGIRSGIAKGPISVALVITAHPFGSLIPEKKILDLLEKIITGKRIGNGKDVTSTIQVSGLRYTHNSSKINTITGTHVVKSEIQGVDKEWFIISMTKTYSTVSTDFMLSGGDNLWIWHGKRPRINHGMLERGLLDYIKAIGCITRHSSRGLKFVSKDREDRLTAIGRYLADTSRGYDIVGLQEVWVYDDYLKVKDLVRDTLPYAKHWYSGALGSGLVILSKYPIVGSMMRRFALNGDPMKIFHGDWYVGKCVVSAIISHPTCGEIEVFNTHLHAGYDPVGTVDRYLGCRVGEAWEMSSLVKAAASQGRHVVSLGDYNSAPNSLVVGLLTKRGGLTDSWAKMHPAPTNPVPSGLTPEEGVAIMGVTCDTPLNTWTKHTWINHHTNDAIGERLDYIFYRETPEFSCTHVEVAVREQISGIGPANSGSKNYSDHFGVNAKFLLKPAAYHFENRAGASLPDPFSSLAAPTTKGGAQGDISAETLEEILLLLKQYSAMTLQKPKLELKVTIPLAVIAQIALTVGSFFVETRWVAGILTVLVGALGAGWMSHFLYAFLYGRETEGTYKNLIDEVQESLDRRTRHKPTLGSRNSSQHQATGARNSLLQ</sequence>
<keyword evidence="18" id="KW-1185">Reference proteome</keyword>
<feature type="transmembrane region" description="Helical" evidence="14">
    <location>
        <begin position="566"/>
        <end position="589"/>
    </location>
</feature>
<feature type="transmembrane region" description="Helical" evidence="14">
    <location>
        <begin position="541"/>
        <end position="560"/>
    </location>
</feature>
<feature type="domain" description="5'-Nucleotidase C-terminal" evidence="15">
    <location>
        <begin position="1"/>
        <end position="151"/>
    </location>
</feature>
<evidence type="ECO:0000256" key="2">
    <source>
        <dbReference type="ARBA" id="ARBA00004760"/>
    </source>
</evidence>
<evidence type="ECO:0000256" key="6">
    <source>
        <dbReference type="ARBA" id="ARBA00022723"/>
    </source>
</evidence>
<evidence type="ECO:0000256" key="13">
    <source>
        <dbReference type="SAM" id="MobiDB-lite"/>
    </source>
</evidence>
<dbReference type="Pfam" id="PF02872">
    <property type="entry name" value="5_nucleotid_C"/>
    <property type="match status" value="1"/>
</dbReference>
<dbReference type="EMBL" id="JAAAUY010000264">
    <property type="protein sequence ID" value="KAF9332373.1"/>
    <property type="molecule type" value="Genomic_DNA"/>
</dbReference>
<keyword evidence="7" id="KW-0378">Hydrolase</keyword>
<keyword evidence="9" id="KW-0746">Sphingolipid metabolism</keyword>
<dbReference type="GO" id="GO:0016020">
    <property type="term" value="C:membrane"/>
    <property type="evidence" value="ECO:0007669"/>
    <property type="project" value="UniProtKB-SubCell"/>
</dbReference>
<dbReference type="Proteomes" id="UP000696485">
    <property type="component" value="Unassembled WGS sequence"/>
</dbReference>
<evidence type="ECO:0000256" key="10">
    <source>
        <dbReference type="ARBA" id="ARBA00022989"/>
    </source>
</evidence>
<evidence type="ECO:0000256" key="3">
    <source>
        <dbReference type="ARBA" id="ARBA00004991"/>
    </source>
</evidence>
<comment type="pathway">
    <text evidence="2">Lipid metabolism; sphingolipid metabolism.</text>
</comment>
<keyword evidence="8" id="KW-0460">Magnesium</keyword>
<evidence type="ECO:0000256" key="11">
    <source>
        <dbReference type="ARBA" id="ARBA00023098"/>
    </source>
</evidence>
<keyword evidence="11" id="KW-0443">Lipid metabolism</keyword>
<comment type="pathway">
    <text evidence="3">Sphingolipid metabolism.</text>
</comment>
<name>A0A9P5SKT8_9FUNG</name>
<keyword evidence="12 14" id="KW-0472">Membrane</keyword>
<dbReference type="SUPFAM" id="SSF56219">
    <property type="entry name" value="DNase I-like"/>
    <property type="match status" value="1"/>
</dbReference>
<evidence type="ECO:0000256" key="1">
    <source>
        <dbReference type="ARBA" id="ARBA00004141"/>
    </source>
</evidence>
<dbReference type="InterPro" id="IPR038772">
    <property type="entry name" value="Sph/SMPD2-like"/>
</dbReference>
<feature type="domain" description="Endonuclease/exonuclease/phosphatase" evidence="16">
    <location>
        <begin position="196"/>
        <end position="468"/>
    </location>
</feature>
<dbReference type="GO" id="GO:0004767">
    <property type="term" value="F:sphingomyelin phosphodiesterase activity"/>
    <property type="evidence" value="ECO:0007669"/>
    <property type="project" value="InterPro"/>
</dbReference>
<dbReference type="InterPro" id="IPR008334">
    <property type="entry name" value="5'-Nucleotdase_C"/>
</dbReference>
<dbReference type="GO" id="GO:0046872">
    <property type="term" value="F:metal ion binding"/>
    <property type="evidence" value="ECO:0007669"/>
    <property type="project" value="UniProtKB-KW"/>
</dbReference>
<comment type="subcellular location">
    <subcellularLocation>
        <location evidence="1">Membrane</location>
        <topology evidence="1">Multi-pass membrane protein</topology>
    </subcellularLocation>
</comment>
<evidence type="ECO:0000313" key="18">
    <source>
        <dbReference type="Proteomes" id="UP000696485"/>
    </source>
</evidence>
<dbReference type="PANTHER" id="PTHR16320">
    <property type="entry name" value="SPHINGOMYELINASE FAMILY MEMBER"/>
    <property type="match status" value="1"/>
</dbReference>